<dbReference type="EMBL" id="PFAF01000044">
    <property type="protein sequence ID" value="PIR98914.1"/>
    <property type="molecule type" value="Genomic_DNA"/>
</dbReference>
<organism evidence="4 5">
    <name type="scientific">Candidatus Collierbacteria bacterium CG10_big_fil_rev_8_21_14_0_10_44_9</name>
    <dbReference type="NCBI Taxonomy" id="1974535"/>
    <lineage>
        <taxon>Bacteria</taxon>
        <taxon>Candidatus Collieribacteriota</taxon>
    </lineage>
</organism>
<feature type="domain" description="Cytidyltransferase-like" evidence="3">
    <location>
        <begin position="24"/>
        <end position="152"/>
    </location>
</feature>
<keyword evidence="2" id="KW-0548">Nucleotidyltransferase</keyword>
<dbReference type="PANTHER" id="PTHR43793:SF2">
    <property type="entry name" value="BIFUNCTIONAL PROTEIN HLDE"/>
    <property type="match status" value="1"/>
</dbReference>
<reference evidence="5" key="1">
    <citation type="submission" date="2017-09" db="EMBL/GenBank/DDBJ databases">
        <title>Depth-based differentiation of microbial function through sediment-hosted aquifers and enrichment of novel symbionts in the deep terrestrial subsurface.</title>
        <authorList>
            <person name="Probst A.J."/>
            <person name="Ladd B."/>
            <person name="Jarett J.K."/>
            <person name="Geller-Mcgrath D.E."/>
            <person name="Sieber C.M.K."/>
            <person name="Emerson J.B."/>
            <person name="Anantharaman K."/>
            <person name="Thomas B.C."/>
            <person name="Malmstrom R."/>
            <person name="Stieglmeier M."/>
            <person name="Klingl A."/>
            <person name="Woyke T."/>
            <person name="Ryan C.M."/>
            <person name="Banfield J.F."/>
        </authorList>
    </citation>
    <scope>NUCLEOTIDE SEQUENCE [LARGE SCALE GENOMIC DNA]</scope>
</reference>
<dbReference type="Pfam" id="PF01467">
    <property type="entry name" value="CTP_transf_like"/>
    <property type="match status" value="1"/>
</dbReference>
<proteinExistence type="predicted"/>
<comment type="caution">
    <text evidence="4">The sequence shown here is derived from an EMBL/GenBank/DDBJ whole genome shotgun (WGS) entry which is preliminary data.</text>
</comment>
<dbReference type="InterPro" id="IPR004821">
    <property type="entry name" value="Cyt_trans-like"/>
</dbReference>
<evidence type="ECO:0000256" key="2">
    <source>
        <dbReference type="ARBA" id="ARBA00022695"/>
    </source>
</evidence>
<sequence>MLYSISSIAPICAQLHAEGKTIVLATGFFDLLHAEHINFLQKAKAVGDILIAAVESDERARITKGEGRPVETQQLRCQKLSKYADYVIALPSDFDTFEAYDSLISAVKPQIYAVSSHISHQKTKDFLVEKYGGHLEVVHEFNPAISTTQIIQNTNI</sequence>
<name>A0A2H0VII0_9BACT</name>
<protein>
    <recommendedName>
        <fullName evidence="3">Cytidyltransferase-like domain-containing protein</fullName>
    </recommendedName>
</protein>
<dbReference type="SUPFAM" id="SSF52374">
    <property type="entry name" value="Nucleotidylyl transferase"/>
    <property type="match status" value="1"/>
</dbReference>
<dbReference type="PANTHER" id="PTHR43793">
    <property type="entry name" value="FAD SYNTHASE"/>
    <property type="match status" value="1"/>
</dbReference>
<dbReference type="InterPro" id="IPR050385">
    <property type="entry name" value="Archaeal_FAD_synthase"/>
</dbReference>
<evidence type="ECO:0000259" key="3">
    <source>
        <dbReference type="Pfam" id="PF01467"/>
    </source>
</evidence>
<evidence type="ECO:0000256" key="1">
    <source>
        <dbReference type="ARBA" id="ARBA00022679"/>
    </source>
</evidence>
<dbReference type="NCBIfam" id="TIGR00125">
    <property type="entry name" value="cyt_tran_rel"/>
    <property type="match status" value="1"/>
</dbReference>
<accession>A0A2H0VII0</accession>
<dbReference type="Proteomes" id="UP000230796">
    <property type="component" value="Unassembled WGS sequence"/>
</dbReference>
<evidence type="ECO:0000313" key="5">
    <source>
        <dbReference type="Proteomes" id="UP000230796"/>
    </source>
</evidence>
<gene>
    <name evidence="4" type="ORF">COT87_02175</name>
</gene>
<keyword evidence="1" id="KW-0808">Transferase</keyword>
<dbReference type="AlphaFoldDB" id="A0A2H0VII0"/>
<dbReference type="InterPro" id="IPR014729">
    <property type="entry name" value="Rossmann-like_a/b/a_fold"/>
</dbReference>
<dbReference type="Gene3D" id="3.40.50.620">
    <property type="entry name" value="HUPs"/>
    <property type="match status" value="1"/>
</dbReference>
<evidence type="ECO:0000313" key="4">
    <source>
        <dbReference type="EMBL" id="PIR98914.1"/>
    </source>
</evidence>
<dbReference type="GO" id="GO:0016779">
    <property type="term" value="F:nucleotidyltransferase activity"/>
    <property type="evidence" value="ECO:0007669"/>
    <property type="project" value="UniProtKB-KW"/>
</dbReference>